<reference evidence="3 4" key="1">
    <citation type="journal article" date="2025" name="Microbiol. Resour. Announc.">
        <title>Draft genome sequences for Neonectria magnoliae and Neonectria punicea, canker pathogens of Liriodendron tulipifera and Acer saccharum in West Virginia.</title>
        <authorList>
            <person name="Petronek H.M."/>
            <person name="Kasson M.T."/>
            <person name="Metheny A.M."/>
            <person name="Stauder C.M."/>
            <person name="Lovett B."/>
            <person name="Lynch S.C."/>
            <person name="Garnas J.R."/>
            <person name="Kasson L.R."/>
            <person name="Stajich J.E."/>
        </authorList>
    </citation>
    <scope>NUCLEOTIDE SEQUENCE [LARGE SCALE GENOMIC DNA]</scope>
    <source>
        <strain evidence="3 4">NRRL 64653</strain>
    </source>
</reference>
<dbReference type="InterPro" id="IPR036412">
    <property type="entry name" value="HAD-like_sf"/>
</dbReference>
<dbReference type="InterPro" id="IPR023214">
    <property type="entry name" value="HAD_sf"/>
</dbReference>
<dbReference type="InterPro" id="IPR050582">
    <property type="entry name" value="HAD-like_SerB"/>
</dbReference>
<dbReference type="Gene3D" id="3.40.50.300">
    <property type="entry name" value="P-loop containing nucleotide triphosphate hydrolases"/>
    <property type="match status" value="1"/>
</dbReference>
<sequence length="707" mass="77246">MPPCPKLPQPAQTPASDVAQEAQRAGSPTKKPVVVGLYGLPGSGKSYLLSRLKEQLDRHAFEFYEGSEMINAVVPGGLAGFANLSDHDKAQFRQQAIQQIGSESLSSGRVAVVCGHFMFWSEDANIAQPVYTPSDLYTFTHILYLDVPAETVVKRRQDDVERKRSPISVEHIRNWQQSEKTSLQHLCRQHGILFSLVPPHPDMISKVSTLIRDFQSYSKGLNLSRVEARLDAVMPQERRLETVLVLDGDKTLTESDTGALFWQMASESQSSDGRECPLSALFGSPLGYSEIAFRQATLLYEGAGDDDEFEALCEAVASAVTMRSEFVSLLRLISSHDHIGAVIVTCGLRRIWEKVLRRLGMVESIKVIGSGRIADGMIVTAAVKAAVVNRLRNVHQTHVLAFGDSPVDILMLEEADEAIVVVGDRASRSKSMDIVLTNAIDTRGLRARQCLLPASVAPRLDNLRLPQLDLTDQAFIEAIVGHRRGHSSPIFDPKPSPSKLPVFHATDRNAAKLLMTPTRNASVSGPDLRAAHSRVGSYLAQEFLSEMIGVVEYPMPHIQGHETSGYRLANEAHTSIVALMRGGEPLALGVSEAFPLAMFIHAACPADIKLHHVQQQRTLVLVDSVVNSGKTVTEFVQHIRGLSTSIKLVVLTGVVQVKAISEGPYSLEALASQGDVNLVALRLSDNKFTGTRGTDTGNRLFNTTHMS</sequence>
<organism evidence="3 4">
    <name type="scientific">Neonectria punicea</name>
    <dbReference type="NCBI Taxonomy" id="979145"/>
    <lineage>
        <taxon>Eukaryota</taxon>
        <taxon>Fungi</taxon>
        <taxon>Dikarya</taxon>
        <taxon>Ascomycota</taxon>
        <taxon>Pezizomycotina</taxon>
        <taxon>Sordariomycetes</taxon>
        <taxon>Hypocreomycetidae</taxon>
        <taxon>Hypocreales</taxon>
        <taxon>Nectriaceae</taxon>
        <taxon>Neonectria</taxon>
    </lineage>
</organism>
<name>A0ABR1GXU9_9HYPO</name>
<protein>
    <recommendedName>
        <fullName evidence="2">Phosphoribosyltransferase domain-containing protein</fullName>
    </recommendedName>
</protein>
<dbReference type="SUPFAM" id="SSF56784">
    <property type="entry name" value="HAD-like"/>
    <property type="match status" value="1"/>
</dbReference>
<comment type="caution">
    <text evidence="3">The sequence shown here is derived from an EMBL/GenBank/DDBJ whole genome shotgun (WGS) entry which is preliminary data.</text>
</comment>
<dbReference type="Proteomes" id="UP001498476">
    <property type="component" value="Unassembled WGS sequence"/>
</dbReference>
<accession>A0ABR1GXU9</accession>
<dbReference type="SUPFAM" id="SSF52540">
    <property type="entry name" value="P-loop containing nucleoside triphosphate hydrolases"/>
    <property type="match status" value="1"/>
</dbReference>
<evidence type="ECO:0000313" key="4">
    <source>
        <dbReference type="Proteomes" id="UP001498476"/>
    </source>
</evidence>
<evidence type="ECO:0000259" key="2">
    <source>
        <dbReference type="Pfam" id="PF14681"/>
    </source>
</evidence>
<evidence type="ECO:0000256" key="1">
    <source>
        <dbReference type="SAM" id="MobiDB-lite"/>
    </source>
</evidence>
<feature type="domain" description="Phosphoribosyltransferase" evidence="2">
    <location>
        <begin position="506"/>
        <end position="703"/>
    </location>
</feature>
<evidence type="ECO:0000313" key="3">
    <source>
        <dbReference type="EMBL" id="KAK7413572.1"/>
    </source>
</evidence>
<dbReference type="CDD" id="cd06223">
    <property type="entry name" value="PRTases_typeI"/>
    <property type="match status" value="1"/>
</dbReference>
<feature type="region of interest" description="Disordered" evidence="1">
    <location>
        <begin position="1"/>
        <end position="27"/>
    </location>
</feature>
<dbReference type="InterPro" id="IPR000836">
    <property type="entry name" value="PRTase_dom"/>
</dbReference>
<dbReference type="InterPro" id="IPR029057">
    <property type="entry name" value="PRTase-like"/>
</dbReference>
<dbReference type="Gene3D" id="3.40.50.1000">
    <property type="entry name" value="HAD superfamily/HAD-like"/>
    <property type="match status" value="1"/>
</dbReference>
<dbReference type="PANTHER" id="PTHR43344:SF20">
    <property type="entry name" value="URACIL PHOSPHORIBOSYLTRANSFERASE"/>
    <property type="match status" value="1"/>
</dbReference>
<dbReference type="Pfam" id="PF14681">
    <property type="entry name" value="UPRTase"/>
    <property type="match status" value="1"/>
</dbReference>
<dbReference type="EMBL" id="JAZAVJ010000126">
    <property type="protein sequence ID" value="KAK7413572.1"/>
    <property type="molecule type" value="Genomic_DNA"/>
</dbReference>
<dbReference type="Pfam" id="PF12710">
    <property type="entry name" value="HAD"/>
    <property type="match status" value="1"/>
</dbReference>
<gene>
    <name evidence="3" type="ORF">QQX98_007581</name>
</gene>
<dbReference type="Pfam" id="PF13207">
    <property type="entry name" value="AAA_17"/>
    <property type="match status" value="1"/>
</dbReference>
<dbReference type="Gene3D" id="3.40.50.2020">
    <property type="match status" value="1"/>
</dbReference>
<dbReference type="PANTHER" id="PTHR43344">
    <property type="entry name" value="PHOSPHOSERINE PHOSPHATASE"/>
    <property type="match status" value="1"/>
</dbReference>
<keyword evidence="4" id="KW-1185">Reference proteome</keyword>
<proteinExistence type="predicted"/>
<dbReference type="InterPro" id="IPR027417">
    <property type="entry name" value="P-loop_NTPase"/>
</dbReference>
<dbReference type="SUPFAM" id="SSF53271">
    <property type="entry name" value="PRTase-like"/>
    <property type="match status" value="1"/>
</dbReference>